<organism evidence="1">
    <name type="scientific">Siphoviridae sp. ctqPo10</name>
    <dbReference type="NCBI Taxonomy" id="2827948"/>
    <lineage>
        <taxon>Viruses</taxon>
        <taxon>Duplodnaviria</taxon>
        <taxon>Heunggongvirae</taxon>
        <taxon>Uroviricota</taxon>
        <taxon>Caudoviricetes</taxon>
    </lineage>
</organism>
<proteinExistence type="predicted"/>
<name>A0A8S5SV55_9CAUD</name>
<reference evidence="1" key="1">
    <citation type="journal article" date="2021" name="Proc. Natl. Acad. Sci. U.S.A.">
        <title>A Catalog of Tens of Thousands of Viruses from Human Metagenomes Reveals Hidden Associations with Chronic Diseases.</title>
        <authorList>
            <person name="Tisza M.J."/>
            <person name="Buck C.B."/>
        </authorList>
    </citation>
    <scope>NUCLEOTIDE SEQUENCE</scope>
    <source>
        <strain evidence="1">CtqPo10</strain>
    </source>
</reference>
<sequence length="94" mass="11168">MKKIICDICGKEIKDNENWIVVLNRNENNSINNPDFKAEDICKKCAKNIYNCLRMMTECSWKPDFHEATESGDFLNDEQCYLKLEEINEEWNNK</sequence>
<accession>A0A8S5SV55</accession>
<protein>
    <submittedName>
        <fullName evidence="1">MYM-type zinc finger protein</fullName>
    </submittedName>
</protein>
<evidence type="ECO:0000313" key="1">
    <source>
        <dbReference type="EMBL" id="DAF54814.1"/>
    </source>
</evidence>
<dbReference type="EMBL" id="BK032682">
    <property type="protein sequence ID" value="DAF54814.1"/>
    <property type="molecule type" value="Genomic_DNA"/>
</dbReference>